<evidence type="ECO:0000259" key="6">
    <source>
        <dbReference type="PROSITE" id="PS50850"/>
    </source>
</evidence>
<dbReference type="InterPro" id="IPR020846">
    <property type="entry name" value="MFS_dom"/>
</dbReference>
<dbReference type="Gene3D" id="1.20.1250.20">
    <property type="entry name" value="MFS general substrate transporter like domains"/>
    <property type="match status" value="2"/>
</dbReference>
<evidence type="ECO:0000256" key="5">
    <source>
        <dbReference type="SAM" id="Phobius"/>
    </source>
</evidence>
<evidence type="ECO:0000256" key="2">
    <source>
        <dbReference type="ARBA" id="ARBA00022692"/>
    </source>
</evidence>
<feature type="transmembrane region" description="Helical" evidence="5">
    <location>
        <begin position="378"/>
        <end position="400"/>
    </location>
</feature>
<keyword evidence="4 5" id="KW-0472">Membrane</keyword>
<gene>
    <name evidence="7" type="ORF">C4F50_14460</name>
</gene>
<feature type="transmembrane region" description="Helical" evidence="5">
    <location>
        <begin position="179"/>
        <end position="201"/>
    </location>
</feature>
<dbReference type="RefSeq" id="WP_194139332.1">
    <property type="nucleotide sequence ID" value="NZ_PRDM01000003.1"/>
</dbReference>
<feature type="transmembrane region" description="Helical" evidence="5">
    <location>
        <begin position="282"/>
        <end position="302"/>
    </location>
</feature>
<dbReference type="Pfam" id="PF07690">
    <property type="entry name" value="MFS_1"/>
    <property type="match status" value="1"/>
</dbReference>
<protein>
    <submittedName>
        <fullName evidence="7">MFS transporter</fullName>
    </submittedName>
</protein>
<feature type="transmembrane region" description="Helical" evidence="5">
    <location>
        <begin position="499"/>
        <end position="518"/>
    </location>
</feature>
<dbReference type="InterPro" id="IPR011701">
    <property type="entry name" value="MFS"/>
</dbReference>
<dbReference type="SUPFAM" id="SSF103473">
    <property type="entry name" value="MFS general substrate transporter"/>
    <property type="match status" value="1"/>
</dbReference>
<name>A0ABR9TL95_9FLAO</name>
<feature type="transmembrane region" description="Helical" evidence="5">
    <location>
        <begin position="322"/>
        <end position="342"/>
    </location>
</feature>
<evidence type="ECO:0000313" key="8">
    <source>
        <dbReference type="Proteomes" id="UP000640614"/>
    </source>
</evidence>
<dbReference type="PANTHER" id="PTHR11662">
    <property type="entry name" value="SOLUTE CARRIER FAMILY 17"/>
    <property type="match status" value="1"/>
</dbReference>
<dbReference type="InterPro" id="IPR036259">
    <property type="entry name" value="MFS_trans_sf"/>
</dbReference>
<evidence type="ECO:0000256" key="1">
    <source>
        <dbReference type="ARBA" id="ARBA00004141"/>
    </source>
</evidence>
<feature type="transmembrane region" description="Helical" evidence="5">
    <location>
        <begin position="213"/>
        <end position="232"/>
    </location>
</feature>
<feature type="transmembrane region" description="Helical" evidence="5">
    <location>
        <begin position="137"/>
        <end position="158"/>
    </location>
</feature>
<dbReference type="Proteomes" id="UP000640614">
    <property type="component" value="Unassembled WGS sequence"/>
</dbReference>
<sequence length="531" mass="58594">MNQTEAVTTNPTVQSAGKYRWSICALLFFATTINYLDRQVLSLTWKDFIAPEFHWTNSDYGDITALFSIFYAVSLLFAGRFVDWLDTKKGFLWAIGIWSIGACLHAFCGIATSGIITGDWFVGFHGSKEVISTVQDTALVINVSVALFIFARFVLAVGEAGNFPAAIKTTAEYFPKKDRAFATSIFNAGATVGALAAPVSIPFIAKSFGWEMSFIIIGALGFVWMGFWMFMYDKPERHSKVSAEELAYIQQDDILDSKITGFVPETTSKVSLKNCFKYKQTWAFAFGKFMTDGVWWFFLFWTPAYLSSVYGMDSAQAALPLFVLYMITLLSIIGGWLPTYFVDKKGMNAYEGRMRAMLIFAFFPLLALLAQPLGYVSYWVPVIIIGIAGAAHQSWSANIFTTVGDMFPKKAIATITGIGGLAGGLGSTLINKGSGVLFDFTQRNWSTVNGQPLLEKYPQFQNAAAEKAFLAEKGLGNLEEFLKSLSAAGENVVNGINSGYMIIFSICAVCYLIGWAVMKTLVPKYRPITDL</sequence>
<accession>A0ABR9TL95</accession>
<reference evidence="7 8" key="1">
    <citation type="submission" date="2018-07" db="EMBL/GenBank/DDBJ databases">
        <title>Genome assembly of strain KB82.</title>
        <authorList>
            <person name="Kukolya J."/>
            <person name="Horvath B."/>
            <person name="Nagy I."/>
            <person name="Toth A."/>
        </authorList>
    </citation>
    <scope>NUCLEOTIDE SEQUENCE [LARGE SCALE GENOMIC DNA]</scope>
    <source>
        <strain evidence="7 8">Kb82</strain>
    </source>
</reference>
<keyword evidence="3 5" id="KW-1133">Transmembrane helix</keyword>
<proteinExistence type="predicted"/>
<comment type="subcellular location">
    <subcellularLocation>
        <location evidence="1">Membrane</location>
        <topology evidence="1">Multi-pass membrane protein</topology>
    </subcellularLocation>
</comment>
<feature type="transmembrane region" description="Helical" evidence="5">
    <location>
        <begin position="91"/>
        <end position="117"/>
    </location>
</feature>
<evidence type="ECO:0000313" key="7">
    <source>
        <dbReference type="EMBL" id="MBE8726137.1"/>
    </source>
</evidence>
<comment type="caution">
    <text evidence="7">The sequence shown here is derived from an EMBL/GenBank/DDBJ whole genome shotgun (WGS) entry which is preliminary data.</text>
</comment>
<dbReference type="EMBL" id="PRDM01000003">
    <property type="protein sequence ID" value="MBE8726137.1"/>
    <property type="molecule type" value="Genomic_DNA"/>
</dbReference>
<feature type="transmembrane region" description="Helical" evidence="5">
    <location>
        <begin position="19"/>
        <end position="36"/>
    </location>
</feature>
<evidence type="ECO:0000256" key="4">
    <source>
        <dbReference type="ARBA" id="ARBA00023136"/>
    </source>
</evidence>
<keyword evidence="8" id="KW-1185">Reference proteome</keyword>
<keyword evidence="2 5" id="KW-0812">Transmembrane</keyword>
<feature type="domain" description="Major facilitator superfamily (MFS) profile" evidence="6">
    <location>
        <begin position="23"/>
        <end position="526"/>
    </location>
</feature>
<dbReference type="PROSITE" id="PS50850">
    <property type="entry name" value="MFS"/>
    <property type="match status" value="1"/>
</dbReference>
<dbReference type="PANTHER" id="PTHR11662:SF285">
    <property type="entry name" value="HEXURONATE TRANSPORTER"/>
    <property type="match status" value="1"/>
</dbReference>
<evidence type="ECO:0000256" key="3">
    <source>
        <dbReference type="ARBA" id="ARBA00022989"/>
    </source>
</evidence>
<feature type="transmembrane region" description="Helical" evidence="5">
    <location>
        <begin position="412"/>
        <end position="430"/>
    </location>
</feature>
<dbReference type="CDD" id="cd17319">
    <property type="entry name" value="MFS_ExuT_GudP_like"/>
    <property type="match status" value="1"/>
</dbReference>
<dbReference type="InterPro" id="IPR050382">
    <property type="entry name" value="MFS_Na/Anion_cotransporter"/>
</dbReference>
<organism evidence="7 8">
    <name type="scientific">Flavobacterium hungaricum</name>
    <dbReference type="NCBI Taxonomy" id="2082725"/>
    <lineage>
        <taxon>Bacteria</taxon>
        <taxon>Pseudomonadati</taxon>
        <taxon>Bacteroidota</taxon>
        <taxon>Flavobacteriia</taxon>
        <taxon>Flavobacteriales</taxon>
        <taxon>Flavobacteriaceae</taxon>
        <taxon>Flavobacterium</taxon>
    </lineage>
</organism>
<feature type="transmembrane region" description="Helical" evidence="5">
    <location>
        <begin position="60"/>
        <end position="79"/>
    </location>
</feature>